<keyword evidence="10" id="KW-1185">Reference proteome</keyword>
<evidence type="ECO:0000313" key="9">
    <source>
        <dbReference type="EMBL" id="GFZ80305.1"/>
    </source>
</evidence>
<organism evidence="9 10">
    <name type="scientific">Pseudohongiella nitratireducens</name>
    <dbReference type="NCBI Taxonomy" id="1768907"/>
    <lineage>
        <taxon>Bacteria</taxon>
        <taxon>Pseudomonadati</taxon>
        <taxon>Pseudomonadota</taxon>
        <taxon>Gammaproteobacteria</taxon>
        <taxon>Pseudomonadales</taxon>
        <taxon>Pseudohongiellaceae</taxon>
        <taxon>Pseudohongiella</taxon>
    </lineage>
</organism>
<dbReference type="NCBIfam" id="TIGR01988">
    <property type="entry name" value="Ubi-OHases"/>
    <property type="match status" value="1"/>
</dbReference>
<dbReference type="PANTHER" id="PTHR43876:SF8">
    <property type="entry name" value="2-OCTAPRENYL-6-METHOXYPHENOL HYDROXYLASE"/>
    <property type="match status" value="1"/>
</dbReference>
<dbReference type="NCBIfam" id="NF004356">
    <property type="entry name" value="PRK05732.1"/>
    <property type="match status" value="1"/>
</dbReference>
<dbReference type="InterPro" id="IPR002938">
    <property type="entry name" value="FAD-bd"/>
</dbReference>
<keyword evidence="5" id="KW-0274">FAD</keyword>
<dbReference type="InterPro" id="IPR051205">
    <property type="entry name" value="UbiH/COQ6_monooxygenase"/>
</dbReference>
<reference evidence="9" key="2">
    <citation type="submission" date="2020-09" db="EMBL/GenBank/DDBJ databases">
        <authorList>
            <person name="Sun Q."/>
            <person name="Zhou Y."/>
        </authorList>
    </citation>
    <scope>NUCLEOTIDE SEQUENCE</scope>
    <source>
        <strain evidence="9">CGMCC 1.15425</strain>
    </source>
</reference>
<comment type="caution">
    <text evidence="9">The sequence shown here is derived from an EMBL/GenBank/DDBJ whole genome shotgun (WGS) entry which is preliminary data.</text>
</comment>
<name>A0A916QLK7_9GAMM</name>
<keyword evidence="4" id="KW-0285">Flavoprotein</keyword>
<comment type="pathway">
    <text evidence="2">Cofactor biosynthesis; ubiquinone biosynthesis.</text>
</comment>
<dbReference type="EMBL" id="BMIY01000010">
    <property type="protein sequence ID" value="GFZ80305.1"/>
    <property type="molecule type" value="Genomic_DNA"/>
</dbReference>
<dbReference type="RefSeq" id="WP_082866396.1">
    <property type="nucleotide sequence ID" value="NZ_BMIY01000010.1"/>
</dbReference>
<evidence type="ECO:0000256" key="6">
    <source>
        <dbReference type="ARBA" id="ARBA00023002"/>
    </source>
</evidence>
<dbReference type="Proteomes" id="UP000627715">
    <property type="component" value="Unassembled WGS sequence"/>
</dbReference>
<evidence type="ECO:0000256" key="4">
    <source>
        <dbReference type="ARBA" id="ARBA00022630"/>
    </source>
</evidence>
<evidence type="ECO:0000256" key="3">
    <source>
        <dbReference type="ARBA" id="ARBA00005349"/>
    </source>
</evidence>
<dbReference type="PRINTS" id="PR00420">
    <property type="entry name" value="RNGMNOXGNASE"/>
</dbReference>
<dbReference type="Pfam" id="PF01494">
    <property type="entry name" value="FAD_binding_3"/>
    <property type="match status" value="1"/>
</dbReference>
<dbReference type="NCBIfam" id="TIGR01984">
    <property type="entry name" value="UbiH"/>
    <property type="match status" value="1"/>
</dbReference>
<feature type="domain" description="FAD-binding" evidence="8">
    <location>
        <begin position="8"/>
        <end position="341"/>
    </location>
</feature>
<dbReference type="GO" id="GO:0071949">
    <property type="term" value="F:FAD binding"/>
    <property type="evidence" value="ECO:0007669"/>
    <property type="project" value="InterPro"/>
</dbReference>
<dbReference type="InterPro" id="IPR036188">
    <property type="entry name" value="FAD/NAD-bd_sf"/>
</dbReference>
<evidence type="ECO:0000313" key="10">
    <source>
        <dbReference type="Proteomes" id="UP000627715"/>
    </source>
</evidence>
<proteinExistence type="inferred from homology"/>
<protein>
    <submittedName>
        <fullName evidence="9">2-octaprenyl-6-methoxyphenyl hydroxylase</fullName>
    </submittedName>
</protein>
<sequence length="423" mass="46435">MKNSNTHYDIVVVGGGLVGGSFAIMLHQLAADAGLRILIVDARPFNASSDKTVTQPDFDARSTALSWGSRNIYEKFGLWSDLSPHAAAIRQIHVSDRGHPGVTRLQADEMDVEALGYVLENQYLSQAIQSALVVSNNLEICAPAQVVEIQHQPDGMRLNLDSHNGAQQIDCSLLVLADGGRSGLMESLGITTQKHHYNQHAIIANVAFERPHQGQAFERFTDNGPLAMLPLPDSQAPDGVTLHRAALVWTVPDTDKARTLSLDDATFLAALQDRFGYRLGRLTRVGQRNAYPLSLMEASEQIRPGLVLLGNAAHTLHPVAGQGLNLALRDCEALASLLARQWQINSSEANIRGKEIGSYRFLESYLNKQAQDQQRTVMFSDLTTRLFSNQQPALTLGRNLGLLSMDLLPPARHWFARQAMGLR</sequence>
<dbReference type="AlphaFoldDB" id="A0A916QLK7"/>
<dbReference type="GO" id="GO:0006744">
    <property type="term" value="P:ubiquinone biosynthetic process"/>
    <property type="evidence" value="ECO:0007669"/>
    <property type="project" value="InterPro"/>
</dbReference>
<comment type="similarity">
    <text evidence="3">Belongs to the UbiH/COQ6 family.</text>
</comment>
<dbReference type="InterPro" id="IPR011295">
    <property type="entry name" value="UbiH"/>
</dbReference>
<dbReference type="GO" id="GO:0008681">
    <property type="term" value="F:2-octaprenyl-6-methoxyphenol hydroxylase activity"/>
    <property type="evidence" value="ECO:0007669"/>
    <property type="project" value="InterPro"/>
</dbReference>
<reference evidence="9" key="1">
    <citation type="journal article" date="2014" name="Int. J. Syst. Evol. Microbiol.">
        <title>Complete genome sequence of Corynebacterium casei LMG S-19264T (=DSM 44701T), isolated from a smear-ripened cheese.</title>
        <authorList>
            <consortium name="US DOE Joint Genome Institute (JGI-PGF)"/>
            <person name="Walter F."/>
            <person name="Albersmeier A."/>
            <person name="Kalinowski J."/>
            <person name="Ruckert C."/>
        </authorList>
    </citation>
    <scope>NUCLEOTIDE SEQUENCE</scope>
    <source>
        <strain evidence="9">CGMCC 1.15425</strain>
    </source>
</reference>
<dbReference type="PANTHER" id="PTHR43876">
    <property type="entry name" value="UBIQUINONE BIOSYNTHESIS MONOOXYGENASE COQ6, MITOCHONDRIAL"/>
    <property type="match status" value="1"/>
</dbReference>
<gene>
    <name evidence="9" type="primary">ubiH</name>
    <name evidence="9" type="ORF">GCM10011403_24430</name>
</gene>
<dbReference type="Gene3D" id="3.50.50.60">
    <property type="entry name" value="FAD/NAD(P)-binding domain"/>
    <property type="match status" value="2"/>
</dbReference>
<dbReference type="InterPro" id="IPR010971">
    <property type="entry name" value="UbiH/COQ6"/>
</dbReference>
<evidence type="ECO:0000256" key="1">
    <source>
        <dbReference type="ARBA" id="ARBA00001974"/>
    </source>
</evidence>
<evidence type="ECO:0000256" key="7">
    <source>
        <dbReference type="ARBA" id="ARBA00023033"/>
    </source>
</evidence>
<dbReference type="OrthoDB" id="9769565at2"/>
<dbReference type="SUPFAM" id="SSF51905">
    <property type="entry name" value="FAD/NAD(P)-binding domain"/>
    <property type="match status" value="1"/>
</dbReference>
<keyword evidence="6" id="KW-0560">Oxidoreductase</keyword>
<comment type="cofactor">
    <cofactor evidence="1">
        <name>FAD</name>
        <dbReference type="ChEBI" id="CHEBI:57692"/>
    </cofactor>
</comment>
<evidence type="ECO:0000256" key="5">
    <source>
        <dbReference type="ARBA" id="ARBA00022827"/>
    </source>
</evidence>
<accession>A0A916QLK7</accession>
<evidence type="ECO:0000256" key="2">
    <source>
        <dbReference type="ARBA" id="ARBA00004749"/>
    </source>
</evidence>
<keyword evidence="7" id="KW-0503">Monooxygenase</keyword>
<evidence type="ECO:0000259" key="8">
    <source>
        <dbReference type="Pfam" id="PF01494"/>
    </source>
</evidence>